<dbReference type="Proteomes" id="UP001217838">
    <property type="component" value="Unassembled WGS sequence"/>
</dbReference>
<reference evidence="2 3" key="1">
    <citation type="submission" date="2022-11" db="EMBL/GenBank/DDBJ databases">
        <title>Minimal conservation of predation-associated metabolite biosynthetic gene clusters underscores biosynthetic potential of Myxococcota including descriptions for ten novel species: Archangium lansinium sp. nov., Myxococcus landrumus sp. nov., Nannocystis bai.</title>
        <authorList>
            <person name="Ahearne A."/>
            <person name="Stevens C."/>
            <person name="Dowd S."/>
        </authorList>
    </citation>
    <scope>NUCLEOTIDE SEQUENCE [LARGE SCALE GENOMIC DNA]</scope>
    <source>
        <strain evidence="2 3">NCELM</strain>
    </source>
</reference>
<name>A0ABT5AZQ0_9BACT</name>
<evidence type="ECO:0000313" key="2">
    <source>
        <dbReference type="EMBL" id="MDC0666978.1"/>
    </source>
</evidence>
<dbReference type="EMBL" id="JAQNDN010000001">
    <property type="protein sequence ID" value="MDC0666978.1"/>
    <property type="molecule type" value="Genomic_DNA"/>
</dbReference>
<gene>
    <name evidence="2" type="ORF">POL58_04485</name>
</gene>
<evidence type="ECO:0000256" key="1">
    <source>
        <dbReference type="SAM" id="MobiDB-lite"/>
    </source>
</evidence>
<protein>
    <submittedName>
        <fullName evidence="2">Uncharacterized protein</fullName>
    </submittedName>
</protein>
<organism evidence="2 3">
    <name type="scientific">Nannocystis radixulma</name>
    <dbReference type="NCBI Taxonomy" id="2995305"/>
    <lineage>
        <taxon>Bacteria</taxon>
        <taxon>Pseudomonadati</taxon>
        <taxon>Myxococcota</taxon>
        <taxon>Polyangia</taxon>
        <taxon>Nannocystales</taxon>
        <taxon>Nannocystaceae</taxon>
        <taxon>Nannocystis</taxon>
    </lineage>
</organism>
<dbReference type="PROSITE" id="PS51257">
    <property type="entry name" value="PROKAR_LIPOPROTEIN"/>
    <property type="match status" value="1"/>
</dbReference>
<feature type="compositionally biased region" description="Low complexity" evidence="1">
    <location>
        <begin position="28"/>
        <end position="61"/>
    </location>
</feature>
<feature type="region of interest" description="Disordered" evidence="1">
    <location>
        <begin position="28"/>
        <end position="67"/>
    </location>
</feature>
<proteinExistence type="predicted"/>
<sequence length="247" mass="25474">MNYLRLNLLILGVFAAACGDKGVDTDGTVTDTTTAEPPDTTTDGSPTTTTGTDGTTAPTTGEPACVDPSVTDIGPAVDVTLRNNGATRLFINLDHNCSPVLPFGLRDANDVEVRIDKNVCENSCDEILAGGCGCPAGCGPSDVLQLEPGGTFFGKWSGRVWTDVTLPAECPGGGCAPECAAATQAPAGTYTVVARAHDAVVDCDQCTCFPEPEGSCVINGGFAMGNEVVGEQEFEYPMHTGLDVVFE</sequence>
<accession>A0ABT5AZQ0</accession>
<comment type="caution">
    <text evidence="2">The sequence shown here is derived from an EMBL/GenBank/DDBJ whole genome shotgun (WGS) entry which is preliminary data.</text>
</comment>
<keyword evidence="3" id="KW-1185">Reference proteome</keyword>
<dbReference type="RefSeq" id="WP_271994763.1">
    <property type="nucleotide sequence ID" value="NZ_JAQNDN010000001.1"/>
</dbReference>
<evidence type="ECO:0000313" key="3">
    <source>
        <dbReference type="Proteomes" id="UP001217838"/>
    </source>
</evidence>